<evidence type="ECO:0000313" key="2">
    <source>
        <dbReference type="EMBL" id="KAJ7101512.1"/>
    </source>
</evidence>
<reference evidence="2" key="1">
    <citation type="submission" date="2023-03" db="EMBL/GenBank/DDBJ databases">
        <title>Massive genome expansion in bonnet fungi (Mycena s.s.) driven by repeated elements and novel gene families across ecological guilds.</title>
        <authorList>
            <consortium name="Lawrence Berkeley National Laboratory"/>
            <person name="Harder C.B."/>
            <person name="Miyauchi S."/>
            <person name="Viragh M."/>
            <person name="Kuo A."/>
            <person name="Thoen E."/>
            <person name="Andreopoulos B."/>
            <person name="Lu D."/>
            <person name="Skrede I."/>
            <person name="Drula E."/>
            <person name="Henrissat B."/>
            <person name="Morin E."/>
            <person name="Kohler A."/>
            <person name="Barry K."/>
            <person name="LaButti K."/>
            <person name="Morin E."/>
            <person name="Salamov A."/>
            <person name="Lipzen A."/>
            <person name="Mereny Z."/>
            <person name="Hegedus B."/>
            <person name="Baldrian P."/>
            <person name="Stursova M."/>
            <person name="Weitz H."/>
            <person name="Taylor A."/>
            <person name="Grigoriev I.V."/>
            <person name="Nagy L.G."/>
            <person name="Martin F."/>
            <person name="Kauserud H."/>
        </authorList>
    </citation>
    <scope>NUCLEOTIDE SEQUENCE</scope>
    <source>
        <strain evidence="2">CBHHK173m</strain>
    </source>
</reference>
<accession>A0AAD6XYH0</accession>
<sequence>MAVRRSGHVLACFPRSSSTSLAPTATVPAVLPPPRRLPGPCHSSLRTLGLDVPTALAFAATWKDVGPASPRRTTDRRLSPTPHARPIRTDDDGEGITARRAMSSVFPGSDARIDFDASTWTVWSPTALHLLFLYTRPLHTHSYPPIAYAHNYGGGEIEDAIKSKTFALLPTRGWPDEFAWSGGFYVTPDRGNAEAYGASFLTRCVPRGGVMIMKLDFDPKELKHKSPSSQFKPLHTSATGVKTFAALSPEQIAVIRKDTSSPNHVPSASWVLYDQFKKYDVIVGAVPMHEGQQEAMDIAVKMGMPPIKAPFIQFVETNIS</sequence>
<dbReference type="AlphaFoldDB" id="A0AAD6XYH0"/>
<evidence type="ECO:0000313" key="3">
    <source>
        <dbReference type="Proteomes" id="UP001222325"/>
    </source>
</evidence>
<feature type="region of interest" description="Disordered" evidence="1">
    <location>
        <begin position="66"/>
        <end position="94"/>
    </location>
</feature>
<organism evidence="2 3">
    <name type="scientific">Mycena belliarum</name>
    <dbReference type="NCBI Taxonomy" id="1033014"/>
    <lineage>
        <taxon>Eukaryota</taxon>
        <taxon>Fungi</taxon>
        <taxon>Dikarya</taxon>
        <taxon>Basidiomycota</taxon>
        <taxon>Agaricomycotina</taxon>
        <taxon>Agaricomycetes</taxon>
        <taxon>Agaricomycetidae</taxon>
        <taxon>Agaricales</taxon>
        <taxon>Marasmiineae</taxon>
        <taxon>Mycenaceae</taxon>
        <taxon>Mycena</taxon>
    </lineage>
</organism>
<comment type="caution">
    <text evidence="2">The sequence shown here is derived from an EMBL/GenBank/DDBJ whole genome shotgun (WGS) entry which is preliminary data.</text>
</comment>
<evidence type="ECO:0000256" key="1">
    <source>
        <dbReference type="SAM" id="MobiDB-lite"/>
    </source>
</evidence>
<protein>
    <submittedName>
        <fullName evidence="2">Uncharacterized protein</fullName>
    </submittedName>
</protein>
<keyword evidence="3" id="KW-1185">Reference proteome</keyword>
<name>A0AAD6XYH0_9AGAR</name>
<proteinExistence type="predicted"/>
<dbReference type="Proteomes" id="UP001222325">
    <property type="component" value="Unassembled WGS sequence"/>
</dbReference>
<dbReference type="EMBL" id="JARJCN010000004">
    <property type="protein sequence ID" value="KAJ7101512.1"/>
    <property type="molecule type" value="Genomic_DNA"/>
</dbReference>
<gene>
    <name evidence="2" type="ORF">B0H15DRAFT_943832</name>
</gene>